<dbReference type="EMBL" id="LZYZ01000003">
    <property type="protein sequence ID" value="OOM13778.1"/>
    <property type="molecule type" value="Genomic_DNA"/>
</dbReference>
<evidence type="ECO:0000259" key="5">
    <source>
        <dbReference type="PROSITE" id="PS50931"/>
    </source>
</evidence>
<dbReference type="InterPro" id="IPR000847">
    <property type="entry name" value="LysR_HTH_N"/>
</dbReference>
<keyword evidence="4" id="KW-0804">Transcription</keyword>
<dbReference type="STRING" id="169679.CSACC_14890"/>
<dbReference type="GO" id="GO:0003677">
    <property type="term" value="F:DNA binding"/>
    <property type="evidence" value="ECO:0007669"/>
    <property type="project" value="UniProtKB-KW"/>
</dbReference>
<reference evidence="6 7" key="1">
    <citation type="submission" date="2016-05" db="EMBL/GenBank/DDBJ databases">
        <title>Microbial solvent formation.</title>
        <authorList>
            <person name="Poehlein A."/>
            <person name="Montoya Solano J.D."/>
            <person name="Flitsch S."/>
            <person name="Krabben P."/>
            <person name="Duerre P."/>
            <person name="Daniel R."/>
        </authorList>
    </citation>
    <scope>NUCLEOTIDE SEQUENCE [LARGE SCALE GENOMIC DNA]</scope>
    <source>
        <strain evidence="6 7">L1-8</strain>
    </source>
</reference>
<evidence type="ECO:0000313" key="6">
    <source>
        <dbReference type="EMBL" id="OOM13778.1"/>
    </source>
</evidence>
<dbReference type="PRINTS" id="PR00039">
    <property type="entry name" value="HTHLYSR"/>
</dbReference>
<keyword evidence="3" id="KW-0238">DNA-binding</keyword>
<dbReference type="CDD" id="cd08434">
    <property type="entry name" value="PBP2_GltC_like"/>
    <property type="match status" value="1"/>
</dbReference>
<comment type="caution">
    <text evidence="6">The sequence shown here is derived from an EMBL/GenBank/DDBJ whole genome shotgun (WGS) entry which is preliminary data.</text>
</comment>
<evidence type="ECO:0000256" key="4">
    <source>
        <dbReference type="ARBA" id="ARBA00023163"/>
    </source>
</evidence>
<dbReference type="PANTHER" id="PTHR30346">
    <property type="entry name" value="TRANSCRIPTIONAL DUAL REGULATOR HCAR-RELATED"/>
    <property type="match status" value="1"/>
</dbReference>
<dbReference type="SUPFAM" id="SSF53850">
    <property type="entry name" value="Periplasmic binding protein-like II"/>
    <property type="match status" value="1"/>
</dbReference>
<protein>
    <submittedName>
        <fullName evidence="6">HTH-type transcriptional regulator GltC</fullName>
    </submittedName>
</protein>
<dbReference type="InterPro" id="IPR036390">
    <property type="entry name" value="WH_DNA-bd_sf"/>
</dbReference>
<comment type="similarity">
    <text evidence="1">Belongs to the LysR transcriptional regulatory family.</text>
</comment>
<evidence type="ECO:0000256" key="2">
    <source>
        <dbReference type="ARBA" id="ARBA00023015"/>
    </source>
</evidence>
<gene>
    <name evidence="6" type="primary">gltC_4</name>
    <name evidence="6" type="ORF">CLOSAC_18640</name>
</gene>
<dbReference type="Pfam" id="PF03466">
    <property type="entry name" value="LysR_substrate"/>
    <property type="match status" value="1"/>
</dbReference>
<dbReference type="AlphaFoldDB" id="A0A1S8NBN4"/>
<keyword evidence="2" id="KW-0805">Transcription regulation</keyword>
<dbReference type="GO" id="GO:0003700">
    <property type="term" value="F:DNA-binding transcription factor activity"/>
    <property type="evidence" value="ECO:0007669"/>
    <property type="project" value="InterPro"/>
</dbReference>
<sequence>MNLNQLYYFKTVAKLEHYGKASEVLNISQPSLSYAISSLEDELGTYLFEKQGRNIVITKYGKVFLKYVEDSLEQLELGKKKIKQLTNAAYGQIDISFIYTLAPDFIPKTVRNFLNVNENKDITFTFNQGITSEIITGLKEEKYDVGFCSYVKDESDIEFIPIIEQELVAIIPTDHELVNRTSIDLLEIANYPIITYSRNTGLGQVTLDLFESINVSPTIVCEAEEESAIAGLVSHNFGIAIVENIPLIKQFDVKSIPISNPKYKRHIYLAYVKNKFLPPAVRKFINFFQPIHF</sequence>
<dbReference type="Proteomes" id="UP000191154">
    <property type="component" value="Unassembled WGS sequence"/>
</dbReference>
<evidence type="ECO:0000313" key="7">
    <source>
        <dbReference type="Proteomes" id="UP000191154"/>
    </source>
</evidence>
<dbReference type="InterPro" id="IPR005119">
    <property type="entry name" value="LysR_subst-bd"/>
</dbReference>
<dbReference type="PROSITE" id="PS50931">
    <property type="entry name" value="HTH_LYSR"/>
    <property type="match status" value="1"/>
</dbReference>
<evidence type="ECO:0000256" key="1">
    <source>
        <dbReference type="ARBA" id="ARBA00009437"/>
    </source>
</evidence>
<dbReference type="PANTHER" id="PTHR30346:SF28">
    <property type="entry name" value="HTH-TYPE TRANSCRIPTIONAL REGULATOR CYNR"/>
    <property type="match status" value="1"/>
</dbReference>
<dbReference type="SUPFAM" id="SSF46785">
    <property type="entry name" value="Winged helix' DNA-binding domain"/>
    <property type="match status" value="1"/>
</dbReference>
<dbReference type="FunFam" id="1.10.10.10:FF:000001">
    <property type="entry name" value="LysR family transcriptional regulator"/>
    <property type="match status" value="1"/>
</dbReference>
<name>A0A1S8NBN4_CLOSA</name>
<accession>A0A1S8NBN4</accession>
<feature type="domain" description="HTH lysR-type" evidence="5">
    <location>
        <begin position="1"/>
        <end position="58"/>
    </location>
</feature>
<dbReference type="GO" id="GO:0032993">
    <property type="term" value="C:protein-DNA complex"/>
    <property type="evidence" value="ECO:0007669"/>
    <property type="project" value="TreeGrafter"/>
</dbReference>
<dbReference type="Gene3D" id="1.10.10.10">
    <property type="entry name" value="Winged helix-like DNA-binding domain superfamily/Winged helix DNA-binding domain"/>
    <property type="match status" value="1"/>
</dbReference>
<dbReference type="Pfam" id="PF00126">
    <property type="entry name" value="HTH_1"/>
    <property type="match status" value="1"/>
</dbReference>
<dbReference type="RefSeq" id="WP_077865167.1">
    <property type="nucleotide sequence ID" value="NZ_LZYZ01000003.1"/>
</dbReference>
<dbReference type="Gene3D" id="3.40.190.290">
    <property type="match status" value="1"/>
</dbReference>
<organism evidence="6 7">
    <name type="scientific">Clostridium saccharobutylicum</name>
    <dbReference type="NCBI Taxonomy" id="169679"/>
    <lineage>
        <taxon>Bacteria</taxon>
        <taxon>Bacillati</taxon>
        <taxon>Bacillota</taxon>
        <taxon>Clostridia</taxon>
        <taxon>Eubacteriales</taxon>
        <taxon>Clostridiaceae</taxon>
        <taxon>Clostridium</taxon>
    </lineage>
</organism>
<proteinExistence type="inferred from homology"/>
<evidence type="ECO:0000256" key="3">
    <source>
        <dbReference type="ARBA" id="ARBA00023125"/>
    </source>
</evidence>
<dbReference type="InterPro" id="IPR036388">
    <property type="entry name" value="WH-like_DNA-bd_sf"/>
</dbReference>